<dbReference type="InterPro" id="IPR011527">
    <property type="entry name" value="ABC1_TM_dom"/>
</dbReference>
<evidence type="ECO:0000256" key="6">
    <source>
        <dbReference type="ARBA" id="ARBA00022989"/>
    </source>
</evidence>
<comment type="function">
    <text evidence="8">ABC transporter involved in fatty acid import. Transmembrane domains (TMD) form a pore in the membrane and the ATP-binding domain (NBD) is responsible for energy generation.</text>
</comment>
<dbReference type="InterPro" id="IPR017871">
    <property type="entry name" value="ABC_transporter-like_CS"/>
</dbReference>
<dbReference type="SMART" id="SM00382">
    <property type="entry name" value="AAA"/>
    <property type="match status" value="1"/>
</dbReference>
<reference evidence="14 15" key="1">
    <citation type="submission" date="2020-08" db="EMBL/GenBank/DDBJ databases">
        <title>Winkia gen. nov., sp. nov., isolated from faeces of the Anser albifrons in China.</title>
        <authorList>
            <person name="Liu Q."/>
        </authorList>
    </citation>
    <scope>NUCLEOTIDE SEQUENCE [LARGE SCALE GENOMIC DNA]</scope>
    <source>
        <strain evidence="14 15">C62</strain>
    </source>
</reference>
<keyword evidence="4" id="KW-0547">Nucleotide-binding</keyword>
<evidence type="ECO:0000259" key="13">
    <source>
        <dbReference type="PROSITE" id="PS50929"/>
    </source>
</evidence>
<dbReference type="RefSeq" id="WP_191071356.1">
    <property type="nucleotide sequence ID" value="NZ_CP060506.1"/>
</dbReference>
<dbReference type="Proteomes" id="UP000627538">
    <property type="component" value="Unassembled WGS sequence"/>
</dbReference>
<dbReference type="EMBL" id="JACRUO010000001">
    <property type="protein sequence ID" value="MBD3689297.1"/>
    <property type="molecule type" value="Genomic_DNA"/>
</dbReference>
<dbReference type="PANTHER" id="PTHR43394">
    <property type="entry name" value="ATP-DEPENDENT PERMEASE MDL1, MITOCHONDRIAL"/>
    <property type="match status" value="1"/>
</dbReference>
<keyword evidence="5 14" id="KW-0067">ATP-binding</keyword>
<feature type="domain" description="ABC transporter" evidence="12">
    <location>
        <begin position="393"/>
        <end position="627"/>
    </location>
</feature>
<evidence type="ECO:0000256" key="2">
    <source>
        <dbReference type="ARBA" id="ARBA00022448"/>
    </source>
</evidence>
<proteinExistence type="inferred from homology"/>
<dbReference type="InterPro" id="IPR003593">
    <property type="entry name" value="AAA+_ATPase"/>
</dbReference>
<comment type="similarity">
    <text evidence="9">Belongs to the ABC transporter superfamily. Lipid exporter (TC 3.A.1.106) family.</text>
</comment>
<dbReference type="PROSITE" id="PS00211">
    <property type="entry name" value="ABC_TRANSPORTER_1"/>
    <property type="match status" value="1"/>
</dbReference>
<dbReference type="CDD" id="cd03254">
    <property type="entry name" value="ABCC_Glucan_exporter_like"/>
    <property type="match status" value="1"/>
</dbReference>
<dbReference type="AlphaFoldDB" id="A0A8I0G7K3"/>
<evidence type="ECO:0000256" key="11">
    <source>
        <dbReference type="SAM" id="Phobius"/>
    </source>
</evidence>
<evidence type="ECO:0000256" key="3">
    <source>
        <dbReference type="ARBA" id="ARBA00022692"/>
    </source>
</evidence>
<dbReference type="Gene3D" id="1.20.1560.10">
    <property type="entry name" value="ABC transporter type 1, transmembrane domain"/>
    <property type="match status" value="1"/>
</dbReference>
<dbReference type="InterPro" id="IPR027417">
    <property type="entry name" value="P-loop_NTPase"/>
</dbReference>
<feature type="transmembrane region" description="Helical" evidence="11">
    <location>
        <begin position="33"/>
        <end position="54"/>
    </location>
</feature>
<dbReference type="GO" id="GO:0005886">
    <property type="term" value="C:plasma membrane"/>
    <property type="evidence" value="ECO:0007669"/>
    <property type="project" value="UniProtKB-SubCell"/>
</dbReference>
<dbReference type="Pfam" id="PF00005">
    <property type="entry name" value="ABC_tran"/>
    <property type="match status" value="1"/>
</dbReference>
<dbReference type="SUPFAM" id="SSF52540">
    <property type="entry name" value="P-loop containing nucleoside triphosphate hydrolases"/>
    <property type="match status" value="1"/>
</dbReference>
<dbReference type="InterPro" id="IPR003439">
    <property type="entry name" value="ABC_transporter-like_ATP-bd"/>
</dbReference>
<evidence type="ECO:0000259" key="12">
    <source>
        <dbReference type="PROSITE" id="PS50893"/>
    </source>
</evidence>
<dbReference type="SUPFAM" id="SSF90123">
    <property type="entry name" value="ABC transporter transmembrane region"/>
    <property type="match status" value="1"/>
</dbReference>
<sequence length="634" mass="68058">MSRRGVDPTAAARDQRAALAGLVRQLRPESWRIGVSLVVTAISVVASVVGPVLLGRGTDIIFSGVLSMQARAVAADGTPMSQVPRAARAAGKTHLAELATKADGVVGAGIDFAALTRVLALVMGAYIVSALALWIGGLLIRTAVHNTGLRLRRDVQAKIDRLPLSYLDSHARGDILSRVTNDVDNVTQTLQQTLSQLFSALLQVVGILAMMLYLSWILSCAALAIIPLTLLVTRWLMRRARPHFGRQWAATGQLSSTVEEAFTGQEVAALYGLEDDFAARFAGDNRTLFDASFRAQFFSGLLQPAMSALSNLSYVLVAIAGGLLVLTGSLSLGSVQAFMQYSRQFTQPLSTLATLANLLQSGAASAERIFDLLDAPEMAAEVASEERVGETSVSFEHIRFGYDPDDPVIHDFSLDVRPGQTVAIVGPTGAGKTTLVNLLMRFYEIDSGTIRLGGIDTAAMTKDQLRSHFGMVLQDTWLLPGSVRDNIAYGRSGASEDDIRAAAAAAGVDKFVATMPEGYDTQLSDEGARLSAGQKQLVTIARAFLADPGILILDEATSSVDTRTEVLVQRAMERLRTGRTSFVIAHRLSTIRDADVIVVMEHGDVVEQGSHHDLLERDGAYARLYNAQFADMTD</sequence>
<keyword evidence="3 11" id="KW-0812">Transmembrane</keyword>
<protein>
    <recommendedName>
        <fullName evidence="10">Fatty acid ABC transporter ATP-binding/permease protein</fullName>
    </recommendedName>
</protein>
<organism evidence="14 15">
    <name type="scientific">Nanchangia anserum</name>
    <dbReference type="NCBI Taxonomy" id="2692125"/>
    <lineage>
        <taxon>Bacteria</taxon>
        <taxon>Bacillati</taxon>
        <taxon>Actinomycetota</taxon>
        <taxon>Actinomycetes</taxon>
        <taxon>Actinomycetales</taxon>
        <taxon>Actinomycetaceae</taxon>
        <taxon>Nanchangia</taxon>
    </lineage>
</organism>
<dbReference type="Gene3D" id="3.40.50.300">
    <property type="entry name" value="P-loop containing nucleotide triphosphate hydrolases"/>
    <property type="match status" value="1"/>
</dbReference>
<name>A0A8I0G7K3_9ACTO</name>
<evidence type="ECO:0000313" key="15">
    <source>
        <dbReference type="Proteomes" id="UP000627538"/>
    </source>
</evidence>
<evidence type="ECO:0000256" key="7">
    <source>
        <dbReference type="ARBA" id="ARBA00023136"/>
    </source>
</evidence>
<dbReference type="InterPro" id="IPR039421">
    <property type="entry name" value="Type_1_exporter"/>
</dbReference>
<dbReference type="Pfam" id="PF00664">
    <property type="entry name" value="ABC_membrane"/>
    <property type="match status" value="1"/>
</dbReference>
<feature type="transmembrane region" description="Helical" evidence="11">
    <location>
        <begin position="314"/>
        <end position="339"/>
    </location>
</feature>
<feature type="transmembrane region" description="Helical" evidence="11">
    <location>
        <begin position="118"/>
        <end position="140"/>
    </location>
</feature>
<feature type="transmembrane region" description="Helical" evidence="11">
    <location>
        <begin position="200"/>
        <end position="233"/>
    </location>
</feature>
<comment type="subcellular location">
    <subcellularLocation>
        <location evidence="1">Cell membrane</location>
        <topology evidence="1">Multi-pass membrane protein</topology>
    </subcellularLocation>
</comment>
<evidence type="ECO:0000256" key="8">
    <source>
        <dbReference type="ARBA" id="ARBA00055053"/>
    </source>
</evidence>
<keyword evidence="7 11" id="KW-0472">Membrane</keyword>
<dbReference type="GO" id="GO:0016887">
    <property type="term" value="F:ATP hydrolysis activity"/>
    <property type="evidence" value="ECO:0007669"/>
    <property type="project" value="InterPro"/>
</dbReference>
<dbReference type="CDD" id="cd18547">
    <property type="entry name" value="ABC_6TM_Tm288_like"/>
    <property type="match status" value="1"/>
</dbReference>
<dbReference type="PANTHER" id="PTHR43394:SF1">
    <property type="entry name" value="ATP-BINDING CASSETTE SUB-FAMILY B MEMBER 10, MITOCHONDRIAL"/>
    <property type="match status" value="1"/>
</dbReference>
<dbReference type="PROSITE" id="PS50929">
    <property type="entry name" value="ABC_TM1F"/>
    <property type="match status" value="1"/>
</dbReference>
<feature type="domain" description="ABC transmembrane type-1" evidence="13">
    <location>
        <begin position="35"/>
        <end position="361"/>
    </location>
</feature>
<gene>
    <name evidence="14" type="ORF">H8R10_03500</name>
</gene>
<keyword evidence="6 11" id="KW-1133">Transmembrane helix</keyword>
<accession>A0A8I0G7K3</accession>
<keyword evidence="2" id="KW-0813">Transport</keyword>
<evidence type="ECO:0000256" key="4">
    <source>
        <dbReference type="ARBA" id="ARBA00022741"/>
    </source>
</evidence>
<evidence type="ECO:0000256" key="9">
    <source>
        <dbReference type="ARBA" id="ARBA00061644"/>
    </source>
</evidence>
<dbReference type="PROSITE" id="PS50893">
    <property type="entry name" value="ABC_TRANSPORTER_2"/>
    <property type="match status" value="1"/>
</dbReference>
<evidence type="ECO:0000256" key="10">
    <source>
        <dbReference type="ARBA" id="ARBA00071747"/>
    </source>
</evidence>
<dbReference type="GO" id="GO:0005524">
    <property type="term" value="F:ATP binding"/>
    <property type="evidence" value="ECO:0007669"/>
    <property type="project" value="UniProtKB-KW"/>
</dbReference>
<evidence type="ECO:0000256" key="1">
    <source>
        <dbReference type="ARBA" id="ARBA00004651"/>
    </source>
</evidence>
<evidence type="ECO:0000256" key="5">
    <source>
        <dbReference type="ARBA" id="ARBA00022840"/>
    </source>
</evidence>
<evidence type="ECO:0000313" key="14">
    <source>
        <dbReference type="EMBL" id="MBD3689297.1"/>
    </source>
</evidence>
<comment type="caution">
    <text evidence="14">The sequence shown here is derived from an EMBL/GenBank/DDBJ whole genome shotgun (WGS) entry which is preliminary data.</text>
</comment>
<keyword evidence="15" id="KW-1185">Reference proteome</keyword>
<dbReference type="FunFam" id="3.40.50.300:FF:000287">
    <property type="entry name" value="Multidrug ABC transporter ATP-binding protein"/>
    <property type="match status" value="1"/>
</dbReference>
<dbReference type="GO" id="GO:0015421">
    <property type="term" value="F:ABC-type oligopeptide transporter activity"/>
    <property type="evidence" value="ECO:0007669"/>
    <property type="project" value="TreeGrafter"/>
</dbReference>
<dbReference type="InterPro" id="IPR036640">
    <property type="entry name" value="ABC1_TM_sf"/>
</dbReference>